<reference evidence="4" key="1">
    <citation type="submission" date="2020-10" db="EMBL/GenBank/DDBJ databases">
        <authorList>
            <person name="Gilroy R."/>
        </authorList>
    </citation>
    <scope>NUCLEOTIDE SEQUENCE</scope>
    <source>
        <strain evidence="4">ChiBcec6-7307</strain>
    </source>
</reference>
<dbReference type="InterPro" id="IPR026870">
    <property type="entry name" value="Zinc_ribbon_dom"/>
</dbReference>
<sequence>MYCNRCGNEILPGDSFCGKCGKPVPAAKGGAARKKTPGSSGFPDGSVPGFDLSDPLDPGLGAGDGLDGYGGGAGAVGQKKRAGHTSNPGQALIGIWTGVGSAALMLLSLFLPLISTGNLEQLYRELLGSSMYISGMPRTFSYFNLARMLMMQGGIGIGMGIGMLVVQLIAAAALVLFLLVGLPKLSFIGVGIIGLTSLLLCALVAIFCMASLGIASVGFGFILYLLALTGAILGAILATINS</sequence>
<evidence type="ECO:0000256" key="2">
    <source>
        <dbReference type="SAM" id="Phobius"/>
    </source>
</evidence>
<dbReference type="AlphaFoldDB" id="A0A9D1NXU2"/>
<feature type="transmembrane region" description="Helical" evidence="2">
    <location>
        <begin position="185"/>
        <end position="209"/>
    </location>
</feature>
<proteinExistence type="predicted"/>
<organism evidence="4 5">
    <name type="scientific">Candidatus Merdiplasma excrementigallinarum</name>
    <dbReference type="NCBI Taxonomy" id="2840864"/>
    <lineage>
        <taxon>Bacteria</taxon>
        <taxon>Bacillati</taxon>
        <taxon>Bacillota</taxon>
        <taxon>Clostridia</taxon>
        <taxon>Lachnospirales</taxon>
        <taxon>Lachnospiraceae</taxon>
        <taxon>Lachnospiraceae incertae sedis</taxon>
        <taxon>Candidatus Merdiplasma</taxon>
    </lineage>
</organism>
<keyword evidence="2" id="KW-0812">Transmembrane</keyword>
<feature type="domain" description="Zinc-ribbon" evidence="3">
    <location>
        <begin position="2"/>
        <end position="24"/>
    </location>
</feature>
<feature type="region of interest" description="Disordered" evidence="1">
    <location>
        <begin position="28"/>
        <end position="48"/>
    </location>
</feature>
<evidence type="ECO:0000259" key="3">
    <source>
        <dbReference type="Pfam" id="PF13240"/>
    </source>
</evidence>
<protein>
    <submittedName>
        <fullName evidence="4">Zinc ribbon domain-containing protein</fullName>
    </submittedName>
</protein>
<reference evidence="4" key="2">
    <citation type="journal article" date="2021" name="PeerJ">
        <title>Extensive microbial diversity within the chicken gut microbiome revealed by metagenomics and culture.</title>
        <authorList>
            <person name="Gilroy R."/>
            <person name="Ravi A."/>
            <person name="Getino M."/>
            <person name="Pursley I."/>
            <person name="Horton D.L."/>
            <person name="Alikhan N.F."/>
            <person name="Baker D."/>
            <person name="Gharbi K."/>
            <person name="Hall N."/>
            <person name="Watson M."/>
            <person name="Adriaenssens E.M."/>
            <person name="Foster-Nyarko E."/>
            <person name="Jarju S."/>
            <person name="Secka A."/>
            <person name="Antonio M."/>
            <person name="Oren A."/>
            <person name="Chaudhuri R.R."/>
            <person name="La Ragione R."/>
            <person name="Hildebrand F."/>
            <person name="Pallen M.J."/>
        </authorList>
    </citation>
    <scope>NUCLEOTIDE SEQUENCE</scope>
    <source>
        <strain evidence="4">ChiBcec6-7307</strain>
    </source>
</reference>
<dbReference type="Proteomes" id="UP000886889">
    <property type="component" value="Unassembled WGS sequence"/>
</dbReference>
<feature type="transmembrane region" description="Helical" evidence="2">
    <location>
        <begin position="221"/>
        <end position="240"/>
    </location>
</feature>
<keyword evidence="2" id="KW-0472">Membrane</keyword>
<dbReference type="EMBL" id="DVOS01000001">
    <property type="protein sequence ID" value="HIV22307.1"/>
    <property type="molecule type" value="Genomic_DNA"/>
</dbReference>
<dbReference type="Pfam" id="PF13240">
    <property type="entry name" value="Zn_Ribbon_1"/>
    <property type="match status" value="1"/>
</dbReference>
<feature type="transmembrane region" description="Helical" evidence="2">
    <location>
        <begin position="91"/>
        <end position="114"/>
    </location>
</feature>
<comment type="caution">
    <text evidence="4">The sequence shown here is derived from an EMBL/GenBank/DDBJ whole genome shotgun (WGS) entry which is preliminary data.</text>
</comment>
<keyword evidence="2" id="KW-1133">Transmembrane helix</keyword>
<gene>
    <name evidence="4" type="ORF">IAC80_00065</name>
</gene>
<feature type="transmembrane region" description="Helical" evidence="2">
    <location>
        <begin position="157"/>
        <end position="179"/>
    </location>
</feature>
<evidence type="ECO:0000313" key="5">
    <source>
        <dbReference type="Proteomes" id="UP000886889"/>
    </source>
</evidence>
<accession>A0A9D1NXU2</accession>
<evidence type="ECO:0000256" key="1">
    <source>
        <dbReference type="SAM" id="MobiDB-lite"/>
    </source>
</evidence>
<evidence type="ECO:0000313" key="4">
    <source>
        <dbReference type="EMBL" id="HIV22307.1"/>
    </source>
</evidence>
<name>A0A9D1NXU2_9FIRM</name>